<organism evidence="2 3">
    <name type="scientific">Bacteroides zoogleoformans</name>
    <dbReference type="NCBI Taxonomy" id="28119"/>
    <lineage>
        <taxon>Bacteria</taxon>
        <taxon>Pseudomonadati</taxon>
        <taxon>Bacteroidota</taxon>
        <taxon>Bacteroidia</taxon>
        <taxon>Bacteroidales</taxon>
        <taxon>Bacteroidaceae</taxon>
        <taxon>Bacteroides</taxon>
    </lineage>
</organism>
<feature type="transmembrane region" description="Helical" evidence="1">
    <location>
        <begin position="368"/>
        <end position="384"/>
    </location>
</feature>
<keyword evidence="1" id="KW-0472">Membrane</keyword>
<evidence type="ECO:0008006" key="4">
    <source>
        <dbReference type="Google" id="ProtNLM"/>
    </source>
</evidence>
<feature type="transmembrane region" description="Helical" evidence="1">
    <location>
        <begin position="108"/>
        <end position="131"/>
    </location>
</feature>
<evidence type="ECO:0000313" key="3">
    <source>
        <dbReference type="Proteomes" id="UP000238304"/>
    </source>
</evidence>
<evidence type="ECO:0000313" key="2">
    <source>
        <dbReference type="EMBL" id="AVM52296.1"/>
    </source>
</evidence>
<keyword evidence="1" id="KW-0812">Transmembrane</keyword>
<feature type="transmembrane region" description="Helical" evidence="1">
    <location>
        <begin position="347"/>
        <end position="362"/>
    </location>
</feature>
<dbReference type="EMBL" id="CP027231">
    <property type="protein sequence ID" value="AVM52296.1"/>
    <property type="molecule type" value="Genomic_DNA"/>
</dbReference>
<sequence>MRSPDFILNKEILYFFLAALLLVTFVPYFAWTNALPGYSLIVLTILLIPHCSQRIVHNYGLNGIILLLILKVLLDCSFKLSVSSVLGILLVVFLYTDKDYMLQILERFKTLISCILLVSLVMYIAVVYVGLNLPHITIMPLNETKDYLYNNYYLLLVPTNVRDIQLLYRFHAIFEEPGVVSTIATTFLIMDRFRLNLWRNVVLFISGIVSFSLFFYVVTILFFVFQYRKIVNIKFIIPAIISIVALLVINSYYQTDIDLTQLVSDRLSIGNGHLGGDNRSSESFNRAYDALWGSSDLLFGKGLNAHMAIDSKISTYKMIIYDYGLIYIMISLLIMVLYGIKTCRKNKKIFLLYILYILMFYYQRPTFIYMSGIFFMFISLPFALKHDYENN</sequence>
<feature type="transmembrane region" description="Helical" evidence="1">
    <location>
        <begin position="59"/>
        <end position="74"/>
    </location>
</feature>
<feature type="transmembrane region" description="Helical" evidence="1">
    <location>
        <begin position="235"/>
        <end position="253"/>
    </location>
</feature>
<feature type="transmembrane region" description="Helical" evidence="1">
    <location>
        <begin position="320"/>
        <end position="340"/>
    </location>
</feature>
<feature type="transmembrane region" description="Helical" evidence="1">
    <location>
        <begin position="80"/>
        <end position="96"/>
    </location>
</feature>
<keyword evidence="3" id="KW-1185">Reference proteome</keyword>
<evidence type="ECO:0000256" key="1">
    <source>
        <dbReference type="SAM" id="Phobius"/>
    </source>
</evidence>
<dbReference type="RefSeq" id="WP_106040627.1">
    <property type="nucleotide sequence ID" value="NZ_VLLM01000024.1"/>
</dbReference>
<accession>A0ABM6T6M7</accession>
<dbReference type="Proteomes" id="UP000238304">
    <property type="component" value="Chromosome"/>
</dbReference>
<protein>
    <recommendedName>
        <fullName evidence="4">O-antigen ligase-like membrane protein</fullName>
    </recommendedName>
</protein>
<gene>
    <name evidence="2" type="ORF">C4H11_04465</name>
</gene>
<name>A0ABM6T6M7_9BACE</name>
<feature type="transmembrane region" description="Helical" evidence="1">
    <location>
        <begin position="201"/>
        <end position="223"/>
    </location>
</feature>
<reference evidence="2 3" key="1">
    <citation type="submission" date="2018-02" db="EMBL/GenBank/DDBJ databases">
        <authorList>
            <person name="Holder M.E."/>
            <person name="Ajami N.J."/>
            <person name="Petrosino J.F."/>
        </authorList>
    </citation>
    <scope>NUCLEOTIDE SEQUENCE [LARGE SCALE GENOMIC DNA]</scope>
    <source>
        <strain evidence="2 3">ATCC 33285</strain>
    </source>
</reference>
<keyword evidence="1" id="KW-1133">Transmembrane helix</keyword>
<feature type="transmembrane region" description="Helical" evidence="1">
    <location>
        <begin position="12"/>
        <end position="29"/>
    </location>
</feature>
<proteinExistence type="predicted"/>